<reference evidence="9 11" key="3">
    <citation type="journal article" date="2019" name="PLoS Negl. Trop. Dis.">
        <title>Revisiting the worldwide diversity of Leptospira species in the environment.</title>
        <authorList>
            <person name="Vincent A.T."/>
            <person name="Schiettekatte O."/>
            <person name="Bourhy P."/>
            <person name="Veyrier F.J."/>
            <person name="Picardeau M."/>
        </authorList>
    </citation>
    <scope>NUCLEOTIDE SEQUENCE [LARGE SCALE GENOMIC DNA]</scope>
    <source>
        <strain evidence="9 11">201702445</strain>
    </source>
</reference>
<dbReference type="InterPro" id="IPR032808">
    <property type="entry name" value="DoxX"/>
</dbReference>
<evidence type="ECO:0000313" key="9">
    <source>
        <dbReference type="EMBL" id="TGL89445.1"/>
    </source>
</evidence>
<keyword evidence="4 7" id="KW-0812">Transmembrane</keyword>
<evidence type="ECO:0000256" key="1">
    <source>
        <dbReference type="ARBA" id="ARBA00004651"/>
    </source>
</evidence>
<evidence type="ECO:0000313" key="11">
    <source>
        <dbReference type="Proteomes" id="UP000297613"/>
    </source>
</evidence>
<evidence type="ECO:0000256" key="3">
    <source>
        <dbReference type="ARBA" id="ARBA00022475"/>
    </source>
</evidence>
<dbReference type="Proteomes" id="UP000285569">
    <property type="component" value="Unassembled WGS sequence"/>
</dbReference>
<gene>
    <name evidence="8" type="ORF">DLM77_11480</name>
    <name evidence="9" type="ORF">EHQ83_01560</name>
</gene>
<feature type="transmembrane region" description="Helical" evidence="7">
    <location>
        <begin position="58"/>
        <end position="78"/>
    </location>
</feature>
<evidence type="ECO:0000256" key="5">
    <source>
        <dbReference type="ARBA" id="ARBA00022989"/>
    </source>
</evidence>
<dbReference type="InterPro" id="IPR051907">
    <property type="entry name" value="DoxX-like_oxidoreductase"/>
</dbReference>
<reference evidence="10" key="1">
    <citation type="submission" date="2018-05" db="EMBL/GenBank/DDBJ databases">
        <title>Leptospira yasudae sp. nov. and Leptospira stimsonii sp. nov., two pathogenic species of the genus Leptospira isolated from environmental sources.</title>
        <authorList>
            <person name="Casanovas-Massana A."/>
            <person name="Hamond C."/>
            <person name="Santos L.A."/>
            <person name="Hacker K.P."/>
            <person name="Balassiano I."/>
            <person name="Medeiros M.A."/>
            <person name="Reis M.G."/>
            <person name="Ko A.I."/>
            <person name="Wunder E.A."/>
        </authorList>
    </citation>
    <scope>NUCLEOTIDE SEQUENCE [LARGE SCALE GENOMIC DNA]</scope>
    <source>
        <strain evidence="10">B21</strain>
    </source>
</reference>
<evidence type="ECO:0000256" key="7">
    <source>
        <dbReference type="SAM" id="Phobius"/>
    </source>
</evidence>
<keyword evidence="3" id="KW-1003">Cell membrane</keyword>
<dbReference type="EMBL" id="RQGM01000007">
    <property type="protein sequence ID" value="TGL89445.1"/>
    <property type="molecule type" value="Genomic_DNA"/>
</dbReference>
<comment type="similarity">
    <text evidence="2">Belongs to the DoxX family.</text>
</comment>
<feature type="transmembrane region" description="Helical" evidence="7">
    <location>
        <begin position="34"/>
        <end position="51"/>
    </location>
</feature>
<accession>A0A418A7N4</accession>
<proteinExistence type="inferred from homology"/>
<evidence type="ECO:0000313" key="8">
    <source>
        <dbReference type="EMBL" id="RHX79513.1"/>
    </source>
</evidence>
<comment type="caution">
    <text evidence="9">The sequence shown here is derived from an EMBL/GenBank/DDBJ whole genome shotgun (WGS) entry which is preliminary data.</text>
</comment>
<keyword evidence="10" id="KW-1185">Reference proteome</keyword>
<dbReference type="GO" id="GO:0005886">
    <property type="term" value="C:plasma membrane"/>
    <property type="evidence" value="ECO:0007669"/>
    <property type="project" value="UniProtKB-SubCell"/>
</dbReference>
<dbReference type="PANTHER" id="PTHR33452">
    <property type="entry name" value="OXIDOREDUCTASE CATD-RELATED"/>
    <property type="match status" value="1"/>
</dbReference>
<organism evidence="9 11">
    <name type="scientific">Leptospira yasudae</name>
    <dbReference type="NCBI Taxonomy" id="2202201"/>
    <lineage>
        <taxon>Bacteria</taxon>
        <taxon>Pseudomonadati</taxon>
        <taxon>Spirochaetota</taxon>
        <taxon>Spirochaetia</taxon>
        <taxon>Leptospirales</taxon>
        <taxon>Leptospiraceae</taxon>
        <taxon>Leptospira</taxon>
    </lineage>
</organism>
<feature type="transmembrane region" description="Helical" evidence="7">
    <location>
        <begin position="84"/>
        <end position="108"/>
    </location>
</feature>
<keyword evidence="6 7" id="KW-0472">Membrane</keyword>
<dbReference type="PANTHER" id="PTHR33452:SF1">
    <property type="entry name" value="INNER MEMBRANE PROTEIN YPHA-RELATED"/>
    <property type="match status" value="1"/>
</dbReference>
<evidence type="ECO:0000256" key="6">
    <source>
        <dbReference type="ARBA" id="ARBA00023136"/>
    </source>
</evidence>
<name>A0A5F2BCK2_9LEPT</name>
<dbReference type="OrthoDB" id="346004at2"/>
<feature type="transmembrane region" description="Helical" evidence="7">
    <location>
        <begin position="120"/>
        <end position="139"/>
    </location>
</feature>
<dbReference type="AlphaFoldDB" id="A0A5F2BCK2"/>
<evidence type="ECO:0000256" key="2">
    <source>
        <dbReference type="ARBA" id="ARBA00006679"/>
    </source>
</evidence>
<evidence type="ECO:0000313" key="10">
    <source>
        <dbReference type="Proteomes" id="UP000285569"/>
    </source>
</evidence>
<reference evidence="8 10" key="4">
    <citation type="journal article" date="2020" name="Int. J. Syst. Evol. Microbiol.">
        <title>Leptospira yasudae sp. nov. and Leptospira stimsonii sp. nov., two new species of the pathogenic group isolated from environmental sources.</title>
        <authorList>
            <person name="Casanovas-Massana A."/>
            <person name="Hamond C."/>
            <person name="Santos L.A."/>
            <person name="de Oliveira D."/>
            <person name="Hacker K.P."/>
            <person name="Balassiano I."/>
            <person name="Costa F."/>
            <person name="Medeiros M.A."/>
            <person name="Reis M.G."/>
            <person name="Ko A.I."/>
            <person name="Wunder E.A."/>
        </authorList>
    </citation>
    <scope>NUCLEOTIDE SEQUENCE [LARGE SCALE GENOMIC DNA]</scope>
    <source>
        <strain evidence="8 10">B21</strain>
    </source>
</reference>
<dbReference type="Proteomes" id="UP000297613">
    <property type="component" value="Unassembled WGS sequence"/>
</dbReference>
<evidence type="ECO:0000256" key="4">
    <source>
        <dbReference type="ARBA" id="ARBA00022692"/>
    </source>
</evidence>
<dbReference type="RefSeq" id="WP_118956200.1">
    <property type="nucleotide sequence ID" value="NZ_JACCKC010000001.1"/>
</dbReference>
<accession>A0A5F2BCK2</accession>
<dbReference type="EMBL" id="QHCR01000005">
    <property type="protein sequence ID" value="RHX79513.1"/>
    <property type="molecule type" value="Genomic_DNA"/>
</dbReference>
<protein>
    <submittedName>
        <fullName evidence="9">DoxX family protein</fullName>
    </submittedName>
</protein>
<keyword evidence="5 7" id="KW-1133">Transmembrane helix</keyword>
<dbReference type="Pfam" id="PF07681">
    <property type="entry name" value="DoxX"/>
    <property type="match status" value="1"/>
</dbReference>
<comment type="subcellular location">
    <subcellularLocation>
        <location evidence="1">Cell membrane</location>
        <topology evidence="1">Multi-pass membrane protein</topology>
    </subcellularLocation>
</comment>
<reference evidence="8" key="2">
    <citation type="submission" date="2018-05" db="EMBL/GenBank/DDBJ databases">
        <authorList>
            <person name="Casanovas-Massana A."/>
            <person name="Santos L.A."/>
            <person name="Wunder E.A."/>
        </authorList>
    </citation>
    <scope>NUCLEOTIDE SEQUENCE</scope>
    <source>
        <strain evidence="8">B21</strain>
    </source>
</reference>
<sequence length="148" mass="15831">MLQKFFKTDSDLGSLILRVVAGVVMFPHGAQKLLGWFGGYGFTGTMGYFVGTGIPAPIAFLVIIGEFFGAIGLILGLFTRLSAFGIGLVMIGATFLVHLPHGFFINWAGNQQGEGYEYHLLLIGISVVLFIKGGGKASVDSLIEEKLD</sequence>